<proteinExistence type="predicted"/>
<reference evidence="2" key="1">
    <citation type="submission" date="2018-08" db="EMBL/GenBank/DDBJ databases">
        <title>Thalassotalea euphylliae genome.</title>
        <authorList>
            <person name="Summers S."/>
            <person name="Rice S.A."/>
            <person name="Freckelton M.L."/>
            <person name="Nedved B.T."/>
            <person name="Hadfield M.G."/>
        </authorList>
    </citation>
    <scope>NUCLEOTIDE SEQUENCE [LARGE SCALE GENOMIC DNA]</scope>
    <source>
        <strain evidence="2">H3</strain>
    </source>
</reference>
<sequence length="178" mass="20655">MQRVVVIGSSCSGKSTFAMSLANLINSPYIELDSLHWLPDWQERPDSEFRQLVQREVDKNCWVIDGNYAVARDLLWPKATTIIWLNHSFARVFYRAIRRSIIRAATRQVLFAGNIETFKQSFCSKDSIIWWVLTTYHAKRRNYRSLLAQQASTGTKVIEFTSQRQINNFFTSLAKADV</sequence>
<dbReference type="PANTHER" id="PTHR37816">
    <property type="entry name" value="YALI0E33011P"/>
    <property type="match status" value="1"/>
</dbReference>
<dbReference type="RefSeq" id="WP_116018591.1">
    <property type="nucleotide sequence ID" value="NZ_QUOT01000001.1"/>
</dbReference>
<accession>A0A3E0U754</accession>
<dbReference type="GO" id="GO:0016301">
    <property type="term" value="F:kinase activity"/>
    <property type="evidence" value="ECO:0007669"/>
    <property type="project" value="UniProtKB-KW"/>
</dbReference>
<organism evidence="1 2">
    <name type="scientific">Thalassotalea euphylliae</name>
    <dbReference type="NCBI Taxonomy" id="1655234"/>
    <lineage>
        <taxon>Bacteria</taxon>
        <taxon>Pseudomonadati</taxon>
        <taxon>Pseudomonadota</taxon>
        <taxon>Gammaproteobacteria</taxon>
        <taxon>Alteromonadales</taxon>
        <taxon>Colwelliaceae</taxon>
        <taxon>Thalassotalea</taxon>
    </lineage>
</organism>
<comment type="caution">
    <text evidence="1">The sequence shown here is derived from an EMBL/GenBank/DDBJ whole genome shotgun (WGS) entry which is preliminary data.</text>
</comment>
<dbReference type="AlphaFoldDB" id="A0A3E0U754"/>
<evidence type="ECO:0000313" key="2">
    <source>
        <dbReference type="Proteomes" id="UP000256899"/>
    </source>
</evidence>
<dbReference type="SUPFAM" id="SSF52540">
    <property type="entry name" value="P-loop containing nucleoside triphosphate hydrolases"/>
    <property type="match status" value="1"/>
</dbReference>
<dbReference type="Gene3D" id="3.40.50.300">
    <property type="entry name" value="P-loop containing nucleotide triphosphate hydrolases"/>
    <property type="match status" value="1"/>
</dbReference>
<gene>
    <name evidence="1" type="ORF">DXX94_16355</name>
</gene>
<dbReference type="Proteomes" id="UP000256899">
    <property type="component" value="Unassembled WGS sequence"/>
</dbReference>
<dbReference type="PANTHER" id="PTHR37816:SF1">
    <property type="entry name" value="TOXIN"/>
    <property type="match status" value="1"/>
</dbReference>
<protein>
    <submittedName>
        <fullName evidence="1">Adenylate kinase</fullName>
    </submittedName>
</protein>
<dbReference type="EMBL" id="QUOT01000001">
    <property type="protein sequence ID" value="REL32766.1"/>
    <property type="molecule type" value="Genomic_DNA"/>
</dbReference>
<dbReference type="InterPro" id="IPR052922">
    <property type="entry name" value="Cytidylate_Kinase-2"/>
</dbReference>
<dbReference type="InterPro" id="IPR027417">
    <property type="entry name" value="P-loop_NTPase"/>
</dbReference>
<keyword evidence="1" id="KW-0418">Kinase</keyword>
<name>A0A3E0U754_9GAMM</name>
<keyword evidence="1" id="KW-0808">Transferase</keyword>
<evidence type="ECO:0000313" key="1">
    <source>
        <dbReference type="EMBL" id="REL32766.1"/>
    </source>
</evidence>
<keyword evidence="2" id="KW-1185">Reference proteome</keyword>